<keyword evidence="8" id="KW-1133">Transmembrane helix</keyword>
<dbReference type="Pfam" id="PF00512">
    <property type="entry name" value="HisKA"/>
    <property type="match status" value="1"/>
</dbReference>
<keyword evidence="7" id="KW-0175">Coiled coil</keyword>
<protein>
    <recommendedName>
        <fullName evidence="3">histidine kinase</fullName>
        <ecNumber evidence="3">2.7.13.3</ecNumber>
    </recommendedName>
</protein>
<evidence type="ECO:0000256" key="3">
    <source>
        <dbReference type="ARBA" id="ARBA00012438"/>
    </source>
</evidence>
<dbReference type="SUPFAM" id="SSF158472">
    <property type="entry name" value="HAMP domain-like"/>
    <property type="match status" value="1"/>
</dbReference>
<keyword evidence="4" id="KW-0597">Phosphoprotein</keyword>
<evidence type="ECO:0000256" key="2">
    <source>
        <dbReference type="ARBA" id="ARBA00004370"/>
    </source>
</evidence>
<dbReference type="AlphaFoldDB" id="A0A1S1YUF4"/>
<dbReference type="PANTHER" id="PTHR42878:SF15">
    <property type="entry name" value="BACTERIOPHYTOCHROME"/>
    <property type="match status" value="1"/>
</dbReference>
<evidence type="ECO:0000313" key="12">
    <source>
        <dbReference type="Proteomes" id="UP000179797"/>
    </source>
</evidence>
<dbReference type="SMART" id="SM00388">
    <property type="entry name" value="HisKA"/>
    <property type="match status" value="1"/>
</dbReference>
<dbReference type="GO" id="GO:0000155">
    <property type="term" value="F:phosphorelay sensor kinase activity"/>
    <property type="evidence" value="ECO:0007669"/>
    <property type="project" value="InterPro"/>
</dbReference>
<dbReference type="Gene3D" id="3.30.565.10">
    <property type="entry name" value="Histidine kinase-like ATPase, C-terminal domain"/>
    <property type="match status" value="1"/>
</dbReference>
<dbReference type="SUPFAM" id="SSF55874">
    <property type="entry name" value="ATPase domain of HSP90 chaperone/DNA topoisomerase II/histidine kinase"/>
    <property type="match status" value="1"/>
</dbReference>
<feature type="coiled-coil region" evidence="7">
    <location>
        <begin position="253"/>
        <end position="297"/>
    </location>
</feature>
<evidence type="ECO:0000256" key="8">
    <source>
        <dbReference type="SAM" id="Phobius"/>
    </source>
</evidence>
<keyword evidence="12" id="KW-1185">Reference proteome</keyword>
<dbReference type="InterPro" id="IPR036097">
    <property type="entry name" value="HisK_dim/P_sf"/>
</dbReference>
<dbReference type="SUPFAM" id="SSF47384">
    <property type="entry name" value="Homodimeric domain of signal transducing histidine kinase"/>
    <property type="match status" value="1"/>
</dbReference>
<comment type="caution">
    <text evidence="11">The sequence shown here is derived from an EMBL/GenBank/DDBJ whole genome shotgun (WGS) entry which is preliminary data.</text>
</comment>
<evidence type="ECO:0000256" key="6">
    <source>
        <dbReference type="ARBA" id="ARBA00022777"/>
    </source>
</evidence>
<dbReference type="EC" id="2.7.13.3" evidence="3"/>
<proteinExistence type="predicted"/>
<dbReference type="InterPro" id="IPR050351">
    <property type="entry name" value="BphY/WalK/GraS-like"/>
</dbReference>
<evidence type="ECO:0000256" key="1">
    <source>
        <dbReference type="ARBA" id="ARBA00000085"/>
    </source>
</evidence>
<evidence type="ECO:0000256" key="4">
    <source>
        <dbReference type="ARBA" id="ARBA00022553"/>
    </source>
</evidence>
<dbReference type="RefSeq" id="WP_052431707.1">
    <property type="nucleotide sequence ID" value="NZ_JRYR02000002.1"/>
</dbReference>
<comment type="catalytic activity">
    <reaction evidence="1">
        <text>ATP + protein L-histidine = ADP + protein N-phospho-L-histidine.</text>
        <dbReference type="EC" id="2.7.13.3"/>
    </reaction>
</comment>
<accession>A0A1S1YUF4</accession>
<feature type="transmembrane region" description="Helical" evidence="8">
    <location>
        <begin position="12"/>
        <end position="33"/>
    </location>
</feature>
<dbReference type="GO" id="GO:0030295">
    <property type="term" value="F:protein kinase activator activity"/>
    <property type="evidence" value="ECO:0007669"/>
    <property type="project" value="TreeGrafter"/>
</dbReference>
<gene>
    <name evidence="11" type="ORF">NH26_24115</name>
</gene>
<dbReference type="InterPro" id="IPR036890">
    <property type="entry name" value="HATPase_C_sf"/>
</dbReference>
<keyword evidence="5" id="KW-0808">Transferase</keyword>
<evidence type="ECO:0000256" key="7">
    <source>
        <dbReference type="SAM" id="Coils"/>
    </source>
</evidence>
<name>A0A1S1YUF4_FLAPC</name>
<dbReference type="InterPro" id="IPR003594">
    <property type="entry name" value="HATPase_dom"/>
</dbReference>
<keyword evidence="8" id="KW-0812">Transmembrane</keyword>
<dbReference type="Proteomes" id="UP000179797">
    <property type="component" value="Unassembled WGS sequence"/>
</dbReference>
<dbReference type="Pfam" id="PF05227">
    <property type="entry name" value="CHASE3"/>
    <property type="match status" value="1"/>
</dbReference>
<dbReference type="GO" id="GO:0000156">
    <property type="term" value="F:phosphorelay response regulator activity"/>
    <property type="evidence" value="ECO:0007669"/>
    <property type="project" value="TreeGrafter"/>
</dbReference>
<evidence type="ECO:0000313" key="11">
    <source>
        <dbReference type="EMBL" id="OHX64658.1"/>
    </source>
</evidence>
<dbReference type="CDD" id="cd19410">
    <property type="entry name" value="HK9-like_sensor"/>
    <property type="match status" value="1"/>
</dbReference>
<dbReference type="InterPro" id="IPR003661">
    <property type="entry name" value="HisK_dim/P_dom"/>
</dbReference>
<dbReference type="FunFam" id="3.30.565.10:FF:000006">
    <property type="entry name" value="Sensor histidine kinase WalK"/>
    <property type="match status" value="1"/>
</dbReference>
<dbReference type="InterPro" id="IPR003660">
    <property type="entry name" value="HAMP_dom"/>
</dbReference>
<keyword evidence="8" id="KW-0472">Membrane</keyword>
<dbReference type="InterPro" id="IPR007891">
    <property type="entry name" value="CHASE3"/>
</dbReference>
<comment type="subcellular location">
    <subcellularLocation>
        <location evidence="2">Membrane</location>
    </subcellularLocation>
</comment>
<dbReference type="CDD" id="cd06225">
    <property type="entry name" value="HAMP"/>
    <property type="match status" value="1"/>
</dbReference>
<dbReference type="PRINTS" id="PR00344">
    <property type="entry name" value="BCTRLSENSOR"/>
</dbReference>
<dbReference type="CDD" id="cd00082">
    <property type="entry name" value="HisKA"/>
    <property type="match status" value="1"/>
</dbReference>
<evidence type="ECO:0000259" key="9">
    <source>
        <dbReference type="PROSITE" id="PS50109"/>
    </source>
</evidence>
<dbReference type="SMART" id="SM00387">
    <property type="entry name" value="HATPase_c"/>
    <property type="match status" value="1"/>
</dbReference>
<dbReference type="InterPro" id="IPR004358">
    <property type="entry name" value="Sig_transdc_His_kin-like_C"/>
</dbReference>
<dbReference type="GO" id="GO:0007234">
    <property type="term" value="P:osmosensory signaling via phosphorelay pathway"/>
    <property type="evidence" value="ECO:0007669"/>
    <property type="project" value="TreeGrafter"/>
</dbReference>
<dbReference type="OrthoDB" id="9766459at2"/>
<evidence type="ECO:0000256" key="5">
    <source>
        <dbReference type="ARBA" id="ARBA00022679"/>
    </source>
</evidence>
<dbReference type="Gene3D" id="1.10.287.130">
    <property type="match status" value="1"/>
</dbReference>
<dbReference type="GO" id="GO:0016020">
    <property type="term" value="C:membrane"/>
    <property type="evidence" value="ECO:0007669"/>
    <property type="project" value="UniProtKB-SubCell"/>
</dbReference>
<organism evidence="11 12">
    <name type="scientific">Flammeovirga pacifica</name>
    <dbReference type="NCBI Taxonomy" id="915059"/>
    <lineage>
        <taxon>Bacteria</taxon>
        <taxon>Pseudomonadati</taxon>
        <taxon>Bacteroidota</taxon>
        <taxon>Cytophagia</taxon>
        <taxon>Cytophagales</taxon>
        <taxon>Flammeovirgaceae</taxon>
        <taxon>Flammeovirga</taxon>
    </lineage>
</organism>
<reference evidence="11 12" key="1">
    <citation type="journal article" date="2012" name="Int. J. Syst. Evol. Microbiol.">
        <title>Flammeovirga pacifica sp. nov., isolated from deep-sea sediment.</title>
        <authorList>
            <person name="Xu H."/>
            <person name="Fu Y."/>
            <person name="Yang N."/>
            <person name="Ding Z."/>
            <person name="Lai Q."/>
            <person name="Zeng R."/>
        </authorList>
    </citation>
    <scope>NUCLEOTIDE SEQUENCE [LARGE SCALE GENOMIC DNA]</scope>
    <source>
        <strain evidence="12">DSM 24597 / LMG 26175 / WPAGA1</strain>
    </source>
</reference>
<dbReference type="InterPro" id="IPR005467">
    <property type="entry name" value="His_kinase_dom"/>
</dbReference>
<feature type="domain" description="HAMP" evidence="10">
    <location>
        <begin position="213"/>
        <end position="265"/>
    </location>
</feature>
<feature type="domain" description="Histidine kinase" evidence="9">
    <location>
        <begin position="304"/>
        <end position="516"/>
    </location>
</feature>
<sequence>MIKKQNLNNINITTKIIIGFAIVTASVIISISISHSNSNKIIKSGYWISHTHEVLTQLGNIEALLVNLETGQRGYLITGKQEYLEPFLNSKKIIHKELKSIRDLTSDNVKQTIRIDSLKVTVDKKIEELNLTIDLRKNVGFEAAKEIVDNDSGKLFMDKIRIQIAEIKQEELYLLGIRSQQPEQIKRSNFLLLIALFGFTTIIIIIVSLYLYYSINKPIYYIREGLEHVGNGNLNFKFNIQSKNEFGMLARFIESVLQELNETIVSKNELEDEIIRRKKIETDLNKIKTKLETRNKELEQFSYISSHDLQEPLNIILSFSEILMKEKNKMSCTGQKSIDVIAENTYRMRDLIKDVLEYSKIGKKTKETEIDVEKLIDDVLKTDLKDLINKKQASIKYIGEPFKIKGHRYDLIKLFQNLIINGIKYTEEKILPEITINSVEQADNYKFSVSDNGIGIEESHFGKIFKIFQRLHSHDQFPGTGIGLSYCKKVLELHNGTIWLTSKVGSGSTFHFTISK</sequence>
<keyword evidence="6" id="KW-0418">Kinase</keyword>
<dbReference type="EMBL" id="JRYR02000002">
    <property type="protein sequence ID" value="OHX64658.1"/>
    <property type="molecule type" value="Genomic_DNA"/>
</dbReference>
<evidence type="ECO:0000259" key="10">
    <source>
        <dbReference type="PROSITE" id="PS50885"/>
    </source>
</evidence>
<feature type="transmembrane region" description="Helical" evidence="8">
    <location>
        <begin position="190"/>
        <end position="213"/>
    </location>
</feature>
<dbReference type="Pfam" id="PF02518">
    <property type="entry name" value="HATPase_c"/>
    <property type="match status" value="1"/>
</dbReference>
<dbReference type="PANTHER" id="PTHR42878">
    <property type="entry name" value="TWO-COMPONENT HISTIDINE KINASE"/>
    <property type="match status" value="1"/>
</dbReference>
<dbReference type="Gene3D" id="6.10.340.10">
    <property type="match status" value="1"/>
</dbReference>
<dbReference type="STRING" id="915059.NH26_24115"/>
<dbReference type="PROSITE" id="PS50885">
    <property type="entry name" value="HAMP"/>
    <property type="match status" value="1"/>
</dbReference>
<dbReference type="PROSITE" id="PS50109">
    <property type="entry name" value="HIS_KIN"/>
    <property type="match status" value="1"/>
</dbReference>